<keyword evidence="2 7" id="KW-0001">2Fe-2S</keyword>
<evidence type="ECO:0000256" key="4">
    <source>
        <dbReference type="ARBA" id="ARBA00023004"/>
    </source>
</evidence>
<dbReference type="FunFam" id="3.40.30.10:FF:000015">
    <property type="entry name" value="NADH-quinone oxidoreductase subunit E"/>
    <property type="match status" value="1"/>
</dbReference>
<dbReference type="InterPro" id="IPR042128">
    <property type="entry name" value="NuoE_dom"/>
</dbReference>
<evidence type="ECO:0000313" key="9">
    <source>
        <dbReference type="Proteomes" id="UP000037267"/>
    </source>
</evidence>
<feature type="binding site" evidence="7">
    <location>
        <position position="132"/>
    </location>
    <ligand>
        <name>[2Fe-2S] cluster</name>
        <dbReference type="ChEBI" id="CHEBI:190135"/>
    </ligand>
</feature>
<evidence type="ECO:0000313" key="8">
    <source>
        <dbReference type="EMBL" id="KNF07283.1"/>
    </source>
</evidence>
<comment type="cofactor">
    <cofactor evidence="6">
        <name>[2Fe-2S] cluster</name>
        <dbReference type="ChEBI" id="CHEBI:190135"/>
    </cofactor>
</comment>
<comment type="cofactor">
    <cofactor evidence="7">
        <name>[2Fe-2S] cluster</name>
        <dbReference type="ChEBI" id="CHEBI:190135"/>
    </cofactor>
    <text evidence="7">Binds 1 [2Fe-2S] cluster.</text>
</comment>
<proteinExistence type="inferred from homology"/>
<dbReference type="InterPro" id="IPR028431">
    <property type="entry name" value="NADP_DH_HndA-like"/>
</dbReference>
<dbReference type="SUPFAM" id="SSF52833">
    <property type="entry name" value="Thioredoxin-like"/>
    <property type="match status" value="1"/>
</dbReference>
<keyword evidence="4 7" id="KW-0408">Iron</keyword>
<dbReference type="InterPro" id="IPR041921">
    <property type="entry name" value="NuoE_N"/>
</dbReference>
<reference evidence="9" key="1">
    <citation type="submission" date="2015-07" db="EMBL/GenBank/DDBJ databases">
        <title>Draft genome sequence of the purine-degrading Gottschalkia purinilyticum DSM 1384 (formerly Clostridium purinilyticum).</title>
        <authorList>
            <person name="Poehlein A."/>
            <person name="Schiel-Bengelsdorf B."/>
            <person name="Bengelsdorf F.R."/>
            <person name="Daniel R."/>
            <person name="Duerre P."/>
        </authorList>
    </citation>
    <scope>NUCLEOTIDE SEQUENCE [LARGE SCALE GENOMIC DNA]</scope>
    <source>
        <strain evidence="9">DSM 1384</strain>
    </source>
</reference>
<dbReference type="FunFam" id="1.10.10.1590:FF:000001">
    <property type="entry name" value="NADH-quinone oxidoreductase subunit E"/>
    <property type="match status" value="1"/>
</dbReference>
<dbReference type="AlphaFoldDB" id="A0A0L0W6V1"/>
<evidence type="ECO:0000256" key="5">
    <source>
        <dbReference type="ARBA" id="ARBA00023014"/>
    </source>
</evidence>
<comment type="similarity">
    <text evidence="1">Belongs to the complex I 24 kDa subunit family.</text>
</comment>
<dbReference type="InterPro" id="IPR002023">
    <property type="entry name" value="NuoE-like"/>
</dbReference>
<organism evidence="8 9">
    <name type="scientific">Gottschalkia purinilytica</name>
    <name type="common">Clostridium purinilyticum</name>
    <dbReference type="NCBI Taxonomy" id="1503"/>
    <lineage>
        <taxon>Bacteria</taxon>
        <taxon>Bacillati</taxon>
        <taxon>Bacillota</taxon>
        <taxon>Tissierellia</taxon>
        <taxon>Tissierellales</taxon>
        <taxon>Gottschalkiaceae</taxon>
        <taxon>Gottschalkia</taxon>
    </lineage>
</organism>
<evidence type="ECO:0000256" key="1">
    <source>
        <dbReference type="ARBA" id="ARBA00010643"/>
    </source>
</evidence>
<dbReference type="CDD" id="cd03064">
    <property type="entry name" value="TRX_Fd_NuoE"/>
    <property type="match status" value="1"/>
</dbReference>
<dbReference type="OrthoDB" id="9807941at2"/>
<dbReference type="PANTHER" id="PTHR43342">
    <property type="entry name" value="NADH-QUINONE OXIDOREDUCTASE, E SUBUNIT"/>
    <property type="match status" value="1"/>
</dbReference>
<dbReference type="Gene3D" id="3.40.30.10">
    <property type="entry name" value="Glutaredoxin"/>
    <property type="match status" value="1"/>
</dbReference>
<feature type="binding site" evidence="7">
    <location>
        <position position="128"/>
    </location>
    <ligand>
        <name>[2Fe-2S] cluster</name>
        <dbReference type="ChEBI" id="CHEBI:190135"/>
    </ligand>
</feature>
<keyword evidence="8" id="KW-0560">Oxidoreductase</keyword>
<dbReference type="PIRSF" id="PIRSF000216">
    <property type="entry name" value="NADH_DH_24kDa"/>
    <property type="match status" value="1"/>
</dbReference>
<gene>
    <name evidence="8" type="primary">hydA2</name>
    <name evidence="8" type="ORF">CLPU_19c00190</name>
</gene>
<comment type="caution">
    <text evidence="8">The sequence shown here is derived from an EMBL/GenBank/DDBJ whole genome shotgun (WGS) entry which is preliminary data.</text>
</comment>
<accession>A0A0L0W6V1</accession>
<keyword evidence="5 7" id="KW-0411">Iron-sulfur</keyword>
<dbReference type="Proteomes" id="UP000037267">
    <property type="component" value="Unassembled WGS sequence"/>
</dbReference>
<dbReference type="EC" id="1.12.7.2" evidence="8"/>
<dbReference type="EMBL" id="LGSS01000019">
    <property type="protein sequence ID" value="KNF07283.1"/>
    <property type="molecule type" value="Genomic_DNA"/>
</dbReference>
<dbReference type="EC" id="1.6.5.3" evidence="8"/>
<evidence type="ECO:0000256" key="7">
    <source>
        <dbReference type="PIRSR" id="PIRSR000216-1"/>
    </source>
</evidence>
<dbReference type="STRING" id="1503.CLPU_19c00190"/>
<keyword evidence="3 7" id="KW-0479">Metal-binding</keyword>
<evidence type="ECO:0000256" key="3">
    <source>
        <dbReference type="ARBA" id="ARBA00022723"/>
    </source>
</evidence>
<keyword evidence="9" id="KW-1185">Reference proteome</keyword>
<dbReference type="GO" id="GO:0046872">
    <property type="term" value="F:metal ion binding"/>
    <property type="evidence" value="ECO:0007669"/>
    <property type="project" value="UniProtKB-KW"/>
</dbReference>
<dbReference type="InterPro" id="IPR036249">
    <property type="entry name" value="Thioredoxin-like_sf"/>
</dbReference>
<dbReference type="PANTHER" id="PTHR43342:SF2">
    <property type="entry name" value="POTENTIAL NAD-REDUCING HYDROGENASE SUBUNIT"/>
    <property type="match status" value="1"/>
</dbReference>
<feature type="binding site" evidence="7">
    <location>
        <position position="87"/>
    </location>
    <ligand>
        <name>[2Fe-2S] cluster</name>
        <dbReference type="ChEBI" id="CHEBI:190135"/>
    </ligand>
</feature>
<dbReference type="RefSeq" id="WP_050356369.1">
    <property type="nucleotide sequence ID" value="NZ_LGSS01000019.1"/>
</dbReference>
<dbReference type="Pfam" id="PF01257">
    <property type="entry name" value="2Fe-2S_thioredx"/>
    <property type="match status" value="1"/>
</dbReference>
<dbReference type="GO" id="GO:0051537">
    <property type="term" value="F:2 iron, 2 sulfur cluster binding"/>
    <property type="evidence" value="ECO:0007669"/>
    <property type="project" value="UniProtKB-KW"/>
</dbReference>
<feature type="binding site" evidence="7">
    <location>
        <position position="92"/>
    </location>
    <ligand>
        <name>[2Fe-2S] cluster</name>
        <dbReference type="ChEBI" id="CHEBI:190135"/>
    </ligand>
</feature>
<dbReference type="GO" id="GO:0008901">
    <property type="term" value="F:ferredoxin hydrogenase activity"/>
    <property type="evidence" value="ECO:0007669"/>
    <property type="project" value="UniProtKB-EC"/>
</dbReference>
<evidence type="ECO:0000256" key="6">
    <source>
        <dbReference type="ARBA" id="ARBA00034078"/>
    </source>
</evidence>
<sequence length="163" mass="18311">MEFTFDWEDNKENIKKLNGIIEDHKDKKGALMSVLHEAQDLFGYLPIEVQRIISEGLKVPLAEVYGVITFYSQFTLIPRGKYQIGICLGTACYVRGAQELVDKVKKDLSIEVGGTTSDRKFSLQATRCIGACGLAPVMSVNDEVYGRLKAEDIPEILEKYKNM</sequence>
<evidence type="ECO:0000256" key="2">
    <source>
        <dbReference type="ARBA" id="ARBA00022714"/>
    </source>
</evidence>
<protein>
    <submittedName>
        <fullName evidence="8">Iron hydrogenase HydA</fullName>
        <ecNumber evidence="8">1.12.7.2</ecNumber>
        <ecNumber evidence="8">1.6.5.3</ecNumber>
    </submittedName>
</protein>
<dbReference type="Gene3D" id="1.10.10.1590">
    <property type="entry name" value="NADH-quinone oxidoreductase subunit E"/>
    <property type="match status" value="1"/>
</dbReference>
<name>A0A0L0W6V1_GOTPU</name>